<sequence>MMMLIPFHISISTTIQTNLETYLCFYLLSNYVCMT</sequence>
<protein>
    <submittedName>
        <fullName evidence="1">Uncharacterized protein</fullName>
    </submittedName>
</protein>
<reference evidence="1" key="1">
    <citation type="submission" date="2014-09" db="EMBL/GenBank/DDBJ databases">
        <authorList>
            <person name="Magalhaes I.L.F."/>
            <person name="Oliveira U."/>
            <person name="Santos F.R."/>
            <person name="Vidigal T.H.D.A."/>
            <person name="Brescovit A.D."/>
            <person name="Santos A.J."/>
        </authorList>
    </citation>
    <scope>NUCLEOTIDE SEQUENCE</scope>
    <source>
        <tissue evidence="1">Shoot tissue taken approximately 20 cm above the soil surface</tissue>
    </source>
</reference>
<proteinExistence type="predicted"/>
<organism evidence="1">
    <name type="scientific">Arundo donax</name>
    <name type="common">Giant reed</name>
    <name type="synonym">Donax arundinaceus</name>
    <dbReference type="NCBI Taxonomy" id="35708"/>
    <lineage>
        <taxon>Eukaryota</taxon>
        <taxon>Viridiplantae</taxon>
        <taxon>Streptophyta</taxon>
        <taxon>Embryophyta</taxon>
        <taxon>Tracheophyta</taxon>
        <taxon>Spermatophyta</taxon>
        <taxon>Magnoliopsida</taxon>
        <taxon>Liliopsida</taxon>
        <taxon>Poales</taxon>
        <taxon>Poaceae</taxon>
        <taxon>PACMAD clade</taxon>
        <taxon>Arundinoideae</taxon>
        <taxon>Arundineae</taxon>
        <taxon>Arundo</taxon>
    </lineage>
</organism>
<accession>A0A0A8ZJ26</accession>
<reference evidence="1" key="2">
    <citation type="journal article" date="2015" name="Data Brief">
        <title>Shoot transcriptome of the giant reed, Arundo donax.</title>
        <authorList>
            <person name="Barrero R.A."/>
            <person name="Guerrero F.D."/>
            <person name="Moolhuijzen P."/>
            <person name="Goolsby J.A."/>
            <person name="Tidwell J."/>
            <person name="Bellgard S.E."/>
            <person name="Bellgard M.I."/>
        </authorList>
    </citation>
    <scope>NUCLEOTIDE SEQUENCE</scope>
    <source>
        <tissue evidence="1">Shoot tissue taken approximately 20 cm above the soil surface</tissue>
    </source>
</reference>
<name>A0A0A8ZJ26_ARUDO</name>
<dbReference type="EMBL" id="GBRH01259079">
    <property type="protein sequence ID" value="JAD38816.1"/>
    <property type="molecule type" value="Transcribed_RNA"/>
</dbReference>
<dbReference type="AlphaFoldDB" id="A0A0A8ZJ26"/>
<evidence type="ECO:0000313" key="1">
    <source>
        <dbReference type="EMBL" id="JAD38816.1"/>
    </source>
</evidence>